<keyword evidence="3 5" id="KW-0808">Transferase</keyword>
<name>A0A4S8N4N7_9ACTN</name>
<dbReference type="Pfam" id="PF13641">
    <property type="entry name" value="Glyco_tranf_2_3"/>
    <property type="match status" value="1"/>
</dbReference>
<keyword evidence="6" id="KW-1185">Reference proteome</keyword>
<dbReference type="SUPFAM" id="SSF53448">
    <property type="entry name" value="Nucleotide-diphospho-sugar transferases"/>
    <property type="match status" value="1"/>
</dbReference>
<comment type="caution">
    <text evidence="5">The sequence shown here is derived from an EMBL/GenBank/DDBJ whole genome shotgun (WGS) entry which is preliminary data.</text>
</comment>
<evidence type="ECO:0000313" key="6">
    <source>
        <dbReference type="Proteomes" id="UP000307087"/>
    </source>
</evidence>
<dbReference type="RefSeq" id="WP_136563599.1">
    <property type="nucleotide sequence ID" value="NZ_BAABLS010000006.1"/>
</dbReference>
<keyword evidence="4" id="KW-1133">Transmembrane helix</keyword>
<gene>
    <name evidence="5" type="ORF">E9934_14455</name>
</gene>
<keyword evidence="4" id="KW-0812">Transmembrane</keyword>
<evidence type="ECO:0000256" key="2">
    <source>
        <dbReference type="ARBA" id="ARBA00022676"/>
    </source>
</evidence>
<evidence type="ECO:0000256" key="1">
    <source>
        <dbReference type="ARBA" id="ARBA00006739"/>
    </source>
</evidence>
<dbReference type="PANTHER" id="PTHR43630">
    <property type="entry name" value="POLY-BETA-1,6-N-ACETYL-D-GLUCOSAMINE SYNTHASE"/>
    <property type="match status" value="1"/>
</dbReference>
<feature type="transmembrane region" description="Helical" evidence="4">
    <location>
        <begin position="399"/>
        <end position="420"/>
    </location>
</feature>
<evidence type="ECO:0000256" key="4">
    <source>
        <dbReference type="SAM" id="Phobius"/>
    </source>
</evidence>
<dbReference type="Proteomes" id="UP000307087">
    <property type="component" value="Unassembled WGS sequence"/>
</dbReference>
<feature type="transmembrane region" description="Helical" evidence="4">
    <location>
        <begin position="324"/>
        <end position="349"/>
    </location>
</feature>
<feature type="transmembrane region" description="Helical" evidence="4">
    <location>
        <begin position="12"/>
        <end position="30"/>
    </location>
</feature>
<proteinExistence type="inferred from homology"/>
<protein>
    <submittedName>
        <fullName evidence="5">Glycosyltransferase family 2 protein</fullName>
    </submittedName>
</protein>
<dbReference type="Gene3D" id="3.90.550.10">
    <property type="entry name" value="Spore Coat Polysaccharide Biosynthesis Protein SpsA, Chain A"/>
    <property type="match status" value="1"/>
</dbReference>
<dbReference type="AlphaFoldDB" id="A0A4S8N4N7"/>
<sequence>MQLFRSAEATSLLLVVIFLTYLTSIVVSYFRQGRNLPGNVEDFDFHMFVPARDEEAVIGQTIDRLREDFETAHVWIVDDASDDRTGDIVRGRAAHDPQVHLVSRVRPDARTGKGDALNAAYARLDEFLPADTDRTALVVCVVDADGHLAPDILHHVASDAVMGDPSVGAAQVSVRMRNRDDRTPLPGRGRVANFLSRYLVRMQDVEFRTAIAAMQALRARTRSVGLGGNGQFTRLSVLDEIKQHYGEPWHGSLLEDYELGVHVMLAGYENKYINDTYVSQEGLTDFRRLVTQRTRWSQGNIQCIKYLPEIVRSRHFTSAAVLEAGYYLLLPLIQLLGMVVWPIVAWFLVQGTLDQGSTGIVEWGRDSWPLILLMVVLGVLPFAMWGPVYKVRCEPDASWLKACAWGIGMFVYIYYLYLTVPRAMYRVMRGRSGWAKTRRNAEDLTVGVTALEA</sequence>
<keyword evidence="4" id="KW-0472">Membrane</keyword>
<dbReference type="InterPro" id="IPR029044">
    <property type="entry name" value="Nucleotide-diphossugar_trans"/>
</dbReference>
<accession>A0A4S8N4N7</accession>
<dbReference type="OrthoDB" id="7431422at2"/>
<reference evidence="5 6" key="1">
    <citation type="journal article" date="2009" name="Int. J. Syst. Evol. Microbiol.">
        <title>Nocardioides caeni sp. nov., isolated from wastewater.</title>
        <authorList>
            <person name="Yoon J.H."/>
            <person name="Kang S.J."/>
            <person name="Park S."/>
            <person name="Kim W."/>
            <person name="Oh T.K."/>
        </authorList>
    </citation>
    <scope>NUCLEOTIDE SEQUENCE [LARGE SCALE GENOMIC DNA]</scope>
    <source>
        <strain evidence="5 6">DSM 23134</strain>
    </source>
</reference>
<dbReference type="GO" id="GO:0016757">
    <property type="term" value="F:glycosyltransferase activity"/>
    <property type="evidence" value="ECO:0007669"/>
    <property type="project" value="UniProtKB-KW"/>
</dbReference>
<dbReference type="PANTHER" id="PTHR43630:SF1">
    <property type="entry name" value="POLY-BETA-1,6-N-ACETYL-D-GLUCOSAMINE SYNTHASE"/>
    <property type="match status" value="1"/>
</dbReference>
<organism evidence="5 6">
    <name type="scientific">Nocardioides caeni</name>
    <dbReference type="NCBI Taxonomy" id="574700"/>
    <lineage>
        <taxon>Bacteria</taxon>
        <taxon>Bacillati</taxon>
        <taxon>Actinomycetota</taxon>
        <taxon>Actinomycetes</taxon>
        <taxon>Propionibacteriales</taxon>
        <taxon>Nocardioidaceae</taxon>
        <taxon>Nocardioides</taxon>
    </lineage>
</organism>
<keyword evidence="2" id="KW-0328">Glycosyltransferase</keyword>
<evidence type="ECO:0000256" key="3">
    <source>
        <dbReference type="ARBA" id="ARBA00022679"/>
    </source>
</evidence>
<evidence type="ECO:0000313" key="5">
    <source>
        <dbReference type="EMBL" id="THV10521.1"/>
    </source>
</evidence>
<dbReference type="EMBL" id="STGW01000010">
    <property type="protein sequence ID" value="THV10521.1"/>
    <property type="molecule type" value="Genomic_DNA"/>
</dbReference>
<feature type="transmembrane region" description="Helical" evidence="4">
    <location>
        <begin position="370"/>
        <end position="387"/>
    </location>
</feature>
<comment type="similarity">
    <text evidence="1">Belongs to the glycosyltransferase 2 family.</text>
</comment>